<dbReference type="Pfam" id="PF13041">
    <property type="entry name" value="PPR_2"/>
    <property type="match status" value="1"/>
</dbReference>
<dbReference type="FunFam" id="1.25.40.10:FF:000031">
    <property type="entry name" value="Pentatricopeptide repeat-containing protein mitochondrial"/>
    <property type="match status" value="1"/>
</dbReference>
<dbReference type="Pfam" id="PF20431">
    <property type="entry name" value="E_motif"/>
    <property type="match status" value="1"/>
</dbReference>
<name>A0ABD3L9B6_EUCGL</name>
<evidence type="ECO:0008006" key="5">
    <source>
        <dbReference type="Google" id="ProtNLM"/>
    </source>
</evidence>
<dbReference type="Gene3D" id="1.25.40.10">
    <property type="entry name" value="Tetratricopeptide repeat domain"/>
    <property type="match status" value="4"/>
</dbReference>
<feature type="repeat" description="PPR" evidence="2">
    <location>
        <begin position="394"/>
        <end position="428"/>
    </location>
</feature>
<evidence type="ECO:0000313" key="3">
    <source>
        <dbReference type="EMBL" id="KAL3748415.1"/>
    </source>
</evidence>
<feature type="repeat" description="PPR" evidence="2">
    <location>
        <begin position="292"/>
        <end position="326"/>
    </location>
</feature>
<reference evidence="3 4" key="1">
    <citation type="submission" date="2024-11" db="EMBL/GenBank/DDBJ databases">
        <title>Chromosome-level genome assembly of Eucalyptus globulus Labill. provides insights into its genome evolution.</title>
        <authorList>
            <person name="Li X."/>
        </authorList>
    </citation>
    <scope>NUCLEOTIDE SEQUENCE [LARGE SCALE GENOMIC DNA]</scope>
    <source>
        <strain evidence="3">CL2024</strain>
        <tissue evidence="3">Fresh tender leaves</tissue>
    </source>
</reference>
<dbReference type="FunFam" id="1.25.40.10:FF:000344">
    <property type="entry name" value="Pentatricopeptide repeat-containing protein"/>
    <property type="match status" value="1"/>
</dbReference>
<organism evidence="3 4">
    <name type="scientific">Eucalyptus globulus</name>
    <name type="common">Tasmanian blue gum</name>
    <dbReference type="NCBI Taxonomy" id="34317"/>
    <lineage>
        <taxon>Eukaryota</taxon>
        <taxon>Viridiplantae</taxon>
        <taxon>Streptophyta</taxon>
        <taxon>Embryophyta</taxon>
        <taxon>Tracheophyta</taxon>
        <taxon>Spermatophyta</taxon>
        <taxon>Magnoliopsida</taxon>
        <taxon>eudicotyledons</taxon>
        <taxon>Gunneridae</taxon>
        <taxon>Pentapetalae</taxon>
        <taxon>rosids</taxon>
        <taxon>malvids</taxon>
        <taxon>Myrtales</taxon>
        <taxon>Myrtaceae</taxon>
        <taxon>Myrtoideae</taxon>
        <taxon>Eucalypteae</taxon>
        <taxon>Eucalyptus</taxon>
    </lineage>
</organism>
<keyword evidence="1" id="KW-0677">Repeat</keyword>
<sequence length="582" mass="64654">MPPKPPCPRFSRFLNSSAIKHLDPSREIASRLQSCKRATHLDQMHAHLTTTGLLLDPVVAGKLVAALSASSSPSAASAAHSVARGIEGLDSFTWNAVIRGYLERNDPQNAVLVYSHLRGLNRTVDSYTVLFVIKACGLIPAIDRGKLMHAQILKMGFVSEIIVQTALLNMYAVFDEIPSMQKVFDEMPRRDLVAWNSLIASYIGRNCSKEALEVARAMVCDNVSMNEVTAVSILSACSALRASREGKSVHGYLLKNDINLDVFVQNALIGMYSKCGSLLNACRIFRSMATRNVVSWTVMIDGYAWNGHFNEALSIYRQMESANVRPDEVTLLSVISVCSELGSSELGEWITLIVEKCGPKRERTTLANALMRMHAKCGNILKACQIFNGMKERTLITWTTMIQALAMHGHGRAALMRFVQMQRQGLKPDGVVFLCVLFACSHAGLVEYARKCFNLMIKEFNVKPWMEHCGCMVDLLCRAGLVEDAFDFVANMPVEPDMILWRMLLVACQNQGRPELVSQVMDHIHELGPKSSEDYVLMSNVCASVAEWDVVKEVREEMKQRGVTKEVPGSSFLEVDENVHTS</sequence>
<proteinExistence type="predicted"/>
<dbReference type="AlphaFoldDB" id="A0ABD3L9B6"/>
<dbReference type="InterPro" id="IPR002885">
    <property type="entry name" value="PPR_rpt"/>
</dbReference>
<dbReference type="Pfam" id="PF01535">
    <property type="entry name" value="PPR"/>
    <property type="match status" value="6"/>
</dbReference>
<dbReference type="InterPro" id="IPR046960">
    <property type="entry name" value="PPR_At4g14850-like_plant"/>
</dbReference>
<dbReference type="PANTHER" id="PTHR47926">
    <property type="entry name" value="PENTATRICOPEPTIDE REPEAT-CONTAINING PROTEIN"/>
    <property type="match status" value="1"/>
</dbReference>
<dbReference type="InterPro" id="IPR011990">
    <property type="entry name" value="TPR-like_helical_dom_sf"/>
</dbReference>
<dbReference type="NCBIfam" id="TIGR00756">
    <property type="entry name" value="PPR"/>
    <property type="match status" value="3"/>
</dbReference>
<evidence type="ECO:0000256" key="1">
    <source>
        <dbReference type="ARBA" id="ARBA00022737"/>
    </source>
</evidence>
<dbReference type="FunFam" id="1.25.40.10:FF:000090">
    <property type="entry name" value="Pentatricopeptide repeat-containing protein, chloroplastic"/>
    <property type="match status" value="1"/>
</dbReference>
<comment type="caution">
    <text evidence="3">The sequence shown here is derived from an EMBL/GenBank/DDBJ whole genome shotgun (WGS) entry which is preliminary data.</text>
</comment>
<dbReference type="PROSITE" id="PS51375">
    <property type="entry name" value="PPR"/>
    <property type="match status" value="2"/>
</dbReference>
<dbReference type="Proteomes" id="UP001634007">
    <property type="component" value="Unassembled WGS sequence"/>
</dbReference>
<keyword evidence="4" id="KW-1185">Reference proteome</keyword>
<dbReference type="GO" id="GO:0016070">
    <property type="term" value="P:RNA metabolic process"/>
    <property type="evidence" value="ECO:0007669"/>
    <property type="project" value="UniProtKB-ARBA"/>
</dbReference>
<gene>
    <name evidence="3" type="ORF">ACJRO7_009625</name>
</gene>
<evidence type="ECO:0000313" key="4">
    <source>
        <dbReference type="Proteomes" id="UP001634007"/>
    </source>
</evidence>
<evidence type="ECO:0000256" key="2">
    <source>
        <dbReference type="PROSITE-ProRule" id="PRU00708"/>
    </source>
</evidence>
<dbReference type="PANTHER" id="PTHR47926:SF412">
    <property type="entry name" value="PENTATRICOPEPTIDE REPEAT-CONTAINING PROTEIN"/>
    <property type="match status" value="1"/>
</dbReference>
<dbReference type="EMBL" id="JBJKBG010000002">
    <property type="protein sequence ID" value="KAL3748415.1"/>
    <property type="molecule type" value="Genomic_DNA"/>
</dbReference>
<accession>A0ABD3L9B6</accession>
<dbReference type="InterPro" id="IPR046848">
    <property type="entry name" value="E_motif"/>
</dbReference>
<protein>
    <recommendedName>
        <fullName evidence="5">Pentatricopeptide repeat-containing protein</fullName>
    </recommendedName>
</protein>